<dbReference type="InterPro" id="IPR041698">
    <property type="entry name" value="Methyltransf_25"/>
</dbReference>
<keyword evidence="4" id="KW-1185">Reference proteome</keyword>
<evidence type="ECO:0000313" key="4">
    <source>
        <dbReference type="Proteomes" id="UP001060112"/>
    </source>
</evidence>
<feature type="domain" description="Methyltransferase" evidence="2">
    <location>
        <begin position="35"/>
        <end position="130"/>
    </location>
</feature>
<protein>
    <submittedName>
        <fullName evidence="3">Class I SAM-dependent methyltransferase</fullName>
    </submittedName>
</protein>
<proteinExistence type="predicted"/>
<dbReference type="PANTHER" id="PTHR43861">
    <property type="entry name" value="TRANS-ACONITATE 2-METHYLTRANSFERASE-RELATED"/>
    <property type="match status" value="1"/>
</dbReference>
<dbReference type="InterPro" id="IPR029063">
    <property type="entry name" value="SAM-dependent_MTases_sf"/>
</dbReference>
<dbReference type="GO" id="GO:0032259">
    <property type="term" value="P:methylation"/>
    <property type="evidence" value="ECO:0007669"/>
    <property type="project" value="UniProtKB-KW"/>
</dbReference>
<evidence type="ECO:0000256" key="1">
    <source>
        <dbReference type="ARBA" id="ARBA00022679"/>
    </source>
</evidence>
<reference evidence="3" key="1">
    <citation type="submission" date="2022-07" db="EMBL/GenBank/DDBJ databases">
        <title>Faecal culturing of patients with breast cancer.</title>
        <authorList>
            <person name="Teng N.M.Y."/>
            <person name="Kiu R."/>
            <person name="Evans R."/>
            <person name="Baker D.J."/>
            <person name="Zenner C."/>
            <person name="Robinson S.D."/>
            <person name="Hall L.J."/>
        </authorList>
    </citation>
    <scope>NUCLEOTIDE SEQUENCE</scope>
    <source>
        <strain evidence="3">LH1062</strain>
    </source>
</reference>
<dbReference type="EMBL" id="CP101620">
    <property type="protein sequence ID" value="UTY38763.1"/>
    <property type="molecule type" value="Genomic_DNA"/>
</dbReference>
<evidence type="ECO:0000313" key="3">
    <source>
        <dbReference type="EMBL" id="UTY38763.1"/>
    </source>
</evidence>
<dbReference type="Proteomes" id="UP001060112">
    <property type="component" value="Chromosome"/>
</dbReference>
<accession>A0ABY5I220</accession>
<dbReference type="GO" id="GO:0008168">
    <property type="term" value="F:methyltransferase activity"/>
    <property type="evidence" value="ECO:0007669"/>
    <property type="project" value="UniProtKB-KW"/>
</dbReference>
<gene>
    <name evidence="3" type="ORF">NMU03_14345</name>
</gene>
<organism evidence="3 4">
    <name type="scientific">Allocoprobacillus halotolerans</name>
    <dbReference type="NCBI Taxonomy" id="2944914"/>
    <lineage>
        <taxon>Bacteria</taxon>
        <taxon>Bacillati</taxon>
        <taxon>Bacillota</taxon>
        <taxon>Erysipelotrichia</taxon>
        <taxon>Erysipelotrichales</taxon>
        <taxon>Erysipelotrichaceae</taxon>
        <taxon>Allocoprobacillus</taxon>
    </lineage>
</organism>
<evidence type="ECO:0000259" key="2">
    <source>
        <dbReference type="Pfam" id="PF13649"/>
    </source>
</evidence>
<dbReference type="Gene3D" id="2.20.25.110">
    <property type="entry name" value="S-adenosyl-L-methionine-dependent methyltransferases"/>
    <property type="match status" value="1"/>
</dbReference>
<dbReference type="CDD" id="cd02440">
    <property type="entry name" value="AdoMet_MTases"/>
    <property type="match status" value="1"/>
</dbReference>
<dbReference type="Gene3D" id="3.40.50.150">
    <property type="entry name" value="Vaccinia Virus protein VP39"/>
    <property type="match status" value="1"/>
</dbReference>
<name>A0ABY5I220_9FIRM</name>
<dbReference type="Pfam" id="PF13649">
    <property type="entry name" value="Methyltransf_25"/>
    <property type="match status" value="1"/>
</dbReference>
<dbReference type="SUPFAM" id="SSF53335">
    <property type="entry name" value="S-adenosyl-L-methionine-dependent methyltransferases"/>
    <property type="match status" value="1"/>
</dbReference>
<sequence length="239" mass="28528">MSYENFAYYYDSLMDDQFYEDYYQFILQQCQFEEVFELGCGTGEMAIRLAKNHKTVYASDLSSDMLEVAKQKAIEQNVNLVLQRVDMSDFTLSRPVDLILCLCDSMNYLLEPQQIIQTFQNVFQSLNNQGTFIFDIDSLYKMNVILKDYHEKEEDEEFVFEWKVEKIDDGYVHHHVYIEDKLNGDIVDEDHYQKTYPVSQYLYWLNEVGFKAVEYFSDFSSYHDDCERIIFVCRKGNEK</sequence>
<keyword evidence="3" id="KW-0489">Methyltransferase</keyword>
<dbReference type="RefSeq" id="WP_290139350.1">
    <property type="nucleotide sequence ID" value="NZ_CP101620.1"/>
</dbReference>
<keyword evidence="1" id="KW-0808">Transferase</keyword>